<dbReference type="InterPro" id="IPR000917">
    <property type="entry name" value="Sulfatase_N"/>
</dbReference>
<dbReference type="GO" id="GO:0005737">
    <property type="term" value="C:cytoplasm"/>
    <property type="evidence" value="ECO:0007669"/>
    <property type="project" value="TreeGrafter"/>
</dbReference>
<dbReference type="AlphaFoldDB" id="A0A1W2EKW4"/>
<keyword evidence="5" id="KW-1185">Reference proteome</keyword>
<name>A0A1W2EKW4_9RHOB</name>
<dbReference type="PANTHER" id="PTHR45953">
    <property type="entry name" value="IDURONATE 2-SULFATASE"/>
    <property type="match status" value="1"/>
</dbReference>
<keyword evidence="1" id="KW-0479">Metal-binding</keyword>
<evidence type="ECO:0000259" key="3">
    <source>
        <dbReference type="Pfam" id="PF00884"/>
    </source>
</evidence>
<dbReference type="InterPro" id="IPR017850">
    <property type="entry name" value="Alkaline_phosphatase_core_sf"/>
</dbReference>
<sequence>MSIRKKNILLIYADQWRHDQFGSKRSYTPNLDALAREAVSFRQHFTQVLPCAPSRASLFTGLYAQTHRVLKNRTPLNARHKTIAHYLRDSGYAPTLFGYTDTTLDPREFSEGDPRRGPGYQPLPGFEVGCHQPDNNPHEWLAHLRAEGVEYTDHSDVYDPDRTRANATGGAAGYPAKYRAEDSDTAYLTDRLMSWQREQAEGWCAALCYLRPHNPTIAPEPYNSLVNPADLAPPIRAEDAAEEAAAHPYLAHQIAQGDAGASVHQDLAGRIAEVDEQDWRSIRAIHLALMAEIDANLGRLFDQLKQTGQWEDTLILFSSDHGEMMFDHYLCQQASWHDQCTHVPLIIRAPGAQFRASAGHAVEALSEAVDTIPTLLDWLGCEVPGHLDGRSLLPFLKGESPADWRDHVVWEFTYRNAVTSEYLSAHGLDDDDCVMTVIRDKRFKHAFFPGSDPVLIDLESDQHELRNIASDPEYAAVERRYLARQMRNRIRHSDRILPPPPAPK</sequence>
<evidence type="ECO:0000313" key="4">
    <source>
        <dbReference type="EMBL" id="SMD10360.1"/>
    </source>
</evidence>
<dbReference type="STRING" id="1387277.SAMN06295998_13210"/>
<dbReference type="RefSeq" id="WP_157960660.1">
    <property type="nucleotide sequence ID" value="NZ_FWYD01000032.1"/>
</dbReference>
<feature type="domain" description="Sulfatase N-terminal" evidence="3">
    <location>
        <begin position="6"/>
        <end position="380"/>
    </location>
</feature>
<reference evidence="4 5" key="1">
    <citation type="submission" date="2017-04" db="EMBL/GenBank/DDBJ databases">
        <authorList>
            <person name="Afonso C.L."/>
            <person name="Miller P.J."/>
            <person name="Scott M.A."/>
            <person name="Spackman E."/>
            <person name="Goraichik I."/>
            <person name="Dimitrov K.M."/>
            <person name="Suarez D.L."/>
            <person name="Swayne D.E."/>
        </authorList>
    </citation>
    <scope>NUCLEOTIDE SEQUENCE [LARGE SCALE GENOMIC DNA]</scope>
    <source>
        <strain evidence="4 5">CGMCC 1.12644</strain>
    </source>
</reference>
<keyword evidence="2" id="KW-0378">Hydrolase</keyword>
<protein>
    <submittedName>
        <fullName evidence="4">Arylsulfatase A</fullName>
    </submittedName>
</protein>
<accession>A0A1W2EKW4</accession>
<organism evidence="4 5">
    <name type="scientific">Primorskyibacter flagellatus</name>
    <dbReference type="NCBI Taxonomy" id="1387277"/>
    <lineage>
        <taxon>Bacteria</taxon>
        <taxon>Pseudomonadati</taxon>
        <taxon>Pseudomonadota</taxon>
        <taxon>Alphaproteobacteria</taxon>
        <taxon>Rhodobacterales</taxon>
        <taxon>Roseobacteraceae</taxon>
        <taxon>Primorskyibacter</taxon>
    </lineage>
</organism>
<proteinExistence type="predicted"/>
<dbReference type="PANTHER" id="PTHR45953:SF1">
    <property type="entry name" value="IDURONATE 2-SULFATASE"/>
    <property type="match status" value="1"/>
</dbReference>
<evidence type="ECO:0000256" key="1">
    <source>
        <dbReference type="ARBA" id="ARBA00022723"/>
    </source>
</evidence>
<dbReference type="Pfam" id="PF00884">
    <property type="entry name" value="Sulfatase"/>
    <property type="match status" value="1"/>
</dbReference>
<gene>
    <name evidence="4" type="ORF">SAMN06295998_13210</name>
</gene>
<dbReference type="GO" id="GO:0008484">
    <property type="term" value="F:sulfuric ester hydrolase activity"/>
    <property type="evidence" value="ECO:0007669"/>
    <property type="project" value="TreeGrafter"/>
</dbReference>
<dbReference type="Gene3D" id="3.40.720.10">
    <property type="entry name" value="Alkaline Phosphatase, subunit A"/>
    <property type="match status" value="1"/>
</dbReference>
<dbReference type="SUPFAM" id="SSF53649">
    <property type="entry name" value="Alkaline phosphatase-like"/>
    <property type="match status" value="1"/>
</dbReference>
<evidence type="ECO:0000313" key="5">
    <source>
        <dbReference type="Proteomes" id="UP000192330"/>
    </source>
</evidence>
<dbReference type="EMBL" id="FWYD01000032">
    <property type="protein sequence ID" value="SMD10360.1"/>
    <property type="molecule type" value="Genomic_DNA"/>
</dbReference>
<evidence type="ECO:0000256" key="2">
    <source>
        <dbReference type="ARBA" id="ARBA00022801"/>
    </source>
</evidence>
<dbReference type="GO" id="GO:0046872">
    <property type="term" value="F:metal ion binding"/>
    <property type="evidence" value="ECO:0007669"/>
    <property type="project" value="UniProtKB-KW"/>
</dbReference>
<dbReference type="Proteomes" id="UP000192330">
    <property type="component" value="Unassembled WGS sequence"/>
</dbReference>